<dbReference type="STRING" id="7217.B3MFA9"/>
<keyword evidence="6" id="KW-0675">Receptor</keyword>
<comment type="caution">
    <text evidence="6">Lacks conserved residue(s) required for the propagation of feature annotation.</text>
</comment>
<protein>
    <recommendedName>
        <fullName evidence="6">Gustatory receptor</fullName>
    </recommendedName>
</protein>
<evidence type="ECO:0000256" key="4">
    <source>
        <dbReference type="ARBA" id="ARBA00022989"/>
    </source>
</evidence>
<evidence type="ECO:0000256" key="6">
    <source>
        <dbReference type="RuleBase" id="RU363108"/>
    </source>
</evidence>
<dbReference type="InterPro" id="IPR013604">
    <property type="entry name" value="7TM_chemorcpt"/>
</dbReference>
<keyword evidence="2 6" id="KW-1003">Cell membrane</keyword>
<dbReference type="GO" id="GO:0050909">
    <property type="term" value="P:sensory perception of taste"/>
    <property type="evidence" value="ECO:0007669"/>
    <property type="project" value="InterPro"/>
</dbReference>
<dbReference type="GO" id="GO:0007165">
    <property type="term" value="P:signal transduction"/>
    <property type="evidence" value="ECO:0007669"/>
    <property type="project" value="UniProtKB-KW"/>
</dbReference>
<reference evidence="7 8" key="1">
    <citation type="journal article" date="2007" name="Nature">
        <title>Evolution of genes and genomes on the Drosophila phylogeny.</title>
        <authorList>
            <consortium name="Drosophila 12 Genomes Consortium"/>
            <person name="Clark A.G."/>
            <person name="Eisen M.B."/>
            <person name="Smith D.R."/>
            <person name="Bergman C.M."/>
            <person name="Oliver B."/>
            <person name="Markow T.A."/>
            <person name="Kaufman T.C."/>
            <person name="Kellis M."/>
            <person name="Gelbart W."/>
            <person name="Iyer V.N."/>
            <person name="Pollard D.A."/>
            <person name="Sackton T.B."/>
            <person name="Larracuente A.M."/>
            <person name="Singh N.D."/>
            <person name="Abad J.P."/>
            <person name="Abt D.N."/>
            <person name="Adryan B."/>
            <person name="Aguade M."/>
            <person name="Akashi H."/>
            <person name="Anderson W.W."/>
            <person name="Aquadro C.F."/>
            <person name="Ardell D.H."/>
            <person name="Arguello R."/>
            <person name="Artieri C.G."/>
            <person name="Barbash D.A."/>
            <person name="Barker D."/>
            <person name="Barsanti P."/>
            <person name="Batterham P."/>
            <person name="Batzoglou S."/>
            <person name="Begun D."/>
            <person name="Bhutkar A."/>
            <person name="Blanco E."/>
            <person name="Bosak S.A."/>
            <person name="Bradley R.K."/>
            <person name="Brand A.D."/>
            <person name="Brent M.R."/>
            <person name="Brooks A.N."/>
            <person name="Brown R.H."/>
            <person name="Butlin R.K."/>
            <person name="Caggese C."/>
            <person name="Calvi B.R."/>
            <person name="Bernardo de Carvalho A."/>
            <person name="Caspi A."/>
            <person name="Castrezana S."/>
            <person name="Celniker S.E."/>
            <person name="Chang J.L."/>
            <person name="Chapple C."/>
            <person name="Chatterji S."/>
            <person name="Chinwalla A."/>
            <person name="Civetta A."/>
            <person name="Clifton S.W."/>
            <person name="Comeron J.M."/>
            <person name="Costello J.C."/>
            <person name="Coyne J.A."/>
            <person name="Daub J."/>
            <person name="David R.G."/>
            <person name="Delcher A.L."/>
            <person name="Delehaunty K."/>
            <person name="Do C.B."/>
            <person name="Ebling H."/>
            <person name="Edwards K."/>
            <person name="Eickbush T."/>
            <person name="Evans J.D."/>
            <person name="Filipski A."/>
            <person name="Findeiss S."/>
            <person name="Freyhult E."/>
            <person name="Fulton L."/>
            <person name="Fulton R."/>
            <person name="Garcia A.C."/>
            <person name="Gardiner A."/>
            <person name="Garfield D.A."/>
            <person name="Garvin B.E."/>
            <person name="Gibson G."/>
            <person name="Gilbert D."/>
            <person name="Gnerre S."/>
            <person name="Godfrey J."/>
            <person name="Good R."/>
            <person name="Gotea V."/>
            <person name="Gravely B."/>
            <person name="Greenberg A.J."/>
            <person name="Griffiths-Jones S."/>
            <person name="Gross S."/>
            <person name="Guigo R."/>
            <person name="Gustafson E.A."/>
            <person name="Haerty W."/>
            <person name="Hahn M.W."/>
            <person name="Halligan D.L."/>
            <person name="Halpern A.L."/>
            <person name="Halter G.M."/>
            <person name="Han M.V."/>
            <person name="Heger A."/>
            <person name="Hillier L."/>
            <person name="Hinrichs A.S."/>
            <person name="Holmes I."/>
            <person name="Hoskins R.A."/>
            <person name="Hubisz M.J."/>
            <person name="Hultmark D."/>
            <person name="Huntley M.A."/>
            <person name="Jaffe D.B."/>
            <person name="Jagadeeshan S."/>
            <person name="Jeck W.R."/>
            <person name="Johnson J."/>
            <person name="Jones C.D."/>
            <person name="Jordan W.C."/>
            <person name="Karpen G.H."/>
            <person name="Kataoka E."/>
            <person name="Keightley P.D."/>
            <person name="Kheradpour P."/>
            <person name="Kirkness E.F."/>
            <person name="Koerich L.B."/>
            <person name="Kristiansen K."/>
            <person name="Kudrna D."/>
            <person name="Kulathinal R.J."/>
            <person name="Kumar S."/>
            <person name="Kwok R."/>
            <person name="Lander E."/>
            <person name="Langley C.H."/>
            <person name="Lapoint R."/>
            <person name="Lazzaro B.P."/>
            <person name="Lee S.J."/>
            <person name="Levesque L."/>
            <person name="Li R."/>
            <person name="Lin C.F."/>
            <person name="Lin M.F."/>
            <person name="Lindblad-Toh K."/>
            <person name="Llopart A."/>
            <person name="Long M."/>
            <person name="Low L."/>
            <person name="Lozovsky E."/>
            <person name="Lu J."/>
            <person name="Luo M."/>
            <person name="Machado C.A."/>
            <person name="Makalowski W."/>
            <person name="Marzo M."/>
            <person name="Matsuda M."/>
            <person name="Matzkin L."/>
            <person name="McAllister B."/>
            <person name="McBride C.S."/>
            <person name="McKernan B."/>
            <person name="McKernan K."/>
            <person name="Mendez-Lago M."/>
            <person name="Minx P."/>
            <person name="Mollenhauer M.U."/>
            <person name="Montooth K."/>
            <person name="Mount S.M."/>
            <person name="Mu X."/>
            <person name="Myers E."/>
            <person name="Negre B."/>
            <person name="Newfeld S."/>
            <person name="Nielsen R."/>
            <person name="Noor M.A."/>
            <person name="O'Grady P."/>
            <person name="Pachter L."/>
            <person name="Papaceit M."/>
            <person name="Parisi M.J."/>
            <person name="Parisi M."/>
            <person name="Parts L."/>
            <person name="Pedersen J.S."/>
            <person name="Pesole G."/>
            <person name="Phillippy A.M."/>
            <person name="Ponting C.P."/>
            <person name="Pop M."/>
            <person name="Porcelli D."/>
            <person name="Powell J.R."/>
            <person name="Prohaska S."/>
            <person name="Pruitt K."/>
            <person name="Puig M."/>
            <person name="Quesneville H."/>
            <person name="Ram K.R."/>
            <person name="Rand D."/>
            <person name="Rasmussen M.D."/>
            <person name="Reed L.K."/>
            <person name="Reenan R."/>
            <person name="Reily A."/>
            <person name="Remington K.A."/>
            <person name="Rieger T.T."/>
            <person name="Ritchie M.G."/>
            <person name="Robin C."/>
            <person name="Rogers Y.H."/>
            <person name="Rohde C."/>
            <person name="Rozas J."/>
            <person name="Rubenfield M.J."/>
            <person name="Ruiz A."/>
            <person name="Russo S."/>
            <person name="Salzberg S.L."/>
            <person name="Sanchez-Gracia A."/>
            <person name="Saranga D.J."/>
            <person name="Sato H."/>
            <person name="Schaeffer S.W."/>
            <person name="Schatz M.C."/>
            <person name="Schlenke T."/>
            <person name="Schwartz R."/>
            <person name="Segarra C."/>
            <person name="Singh R.S."/>
            <person name="Sirot L."/>
            <person name="Sirota M."/>
            <person name="Sisneros N.B."/>
            <person name="Smith C.D."/>
            <person name="Smith T.F."/>
            <person name="Spieth J."/>
            <person name="Stage D.E."/>
            <person name="Stark A."/>
            <person name="Stephan W."/>
            <person name="Strausberg R.L."/>
            <person name="Strempel S."/>
            <person name="Sturgill D."/>
            <person name="Sutton G."/>
            <person name="Sutton G.G."/>
            <person name="Tao W."/>
            <person name="Teichmann S."/>
            <person name="Tobari Y.N."/>
            <person name="Tomimura Y."/>
            <person name="Tsolas J.M."/>
            <person name="Valente V.L."/>
            <person name="Venter E."/>
            <person name="Venter J.C."/>
            <person name="Vicario S."/>
            <person name="Vieira F.G."/>
            <person name="Vilella A.J."/>
            <person name="Villasante A."/>
            <person name="Walenz B."/>
            <person name="Wang J."/>
            <person name="Wasserman M."/>
            <person name="Watts T."/>
            <person name="Wilson D."/>
            <person name="Wilson R.K."/>
            <person name="Wing R.A."/>
            <person name="Wolfner M.F."/>
            <person name="Wong A."/>
            <person name="Wong G.K."/>
            <person name="Wu C.I."/>
            <person name="Wu G."/>
            <person name="Yamamoto D."/>
            <person name="Yang H.P."/>
            <person name="Yang S.P."/>
            <person name="Yorke J.A."/>
            <person name="Yoshida K."/>
            <person name="Zdobnov E."/>
            <person name="Zhang P."/>
            <person name="Zhang Y."/>
            <person name="Zimin A.V."/>
            <person name="Baldwin J."/>
            <person name="Abdouelleil A."/>
            <person name="Abdulkadir J."/>
            <person name="Abebe A."/>
            <person name="Abera B."/>
            <person name="Abreu J."/>
            <person name="Acer S.C."/>
            <person name="Aftuck L."/>
            <person name="Alexander A."/>
            <person name="An P."/>
            <person name="Anderson E."/>
            <person name="Anderson S."/>
            <person name="Arachi H."/>
            <person name="Azer M."/>
            <person name="Bachantsang P."/>
            <person name="Barry A."/>
            <person name="Bayul T."/>
            <person name="Berlin A."/>
            <person name="Bessette D."/>
            <person name="Bloom T."/>
            <person name="Blye J."/>
            <person name="Boguslavskiy L."/>
            <person name="Bonnet C."/>
            <person name="Boukhgalter B."/>
            <person name="Bourzgui I."/>
            <person name="Brown A."/>
            <person name="Cahill P."/>
            <person name="Channer S."/>
            <person name="Cheshatsang Y."/>
            <person name="Chuda L."/>
            <person name="Citroen M."/>
            <person name="Collymore A."/>
            <person name="Cooke P."/>
            <person name="Costello M."/>
            <person name="D'Aco K."/>
            <person name="Daza R."/>
            <person name="De Haan G."/>
            <person name="DeGray S."/>
            <person name="DeMaso C."/>
            <person name="Dhargay N."/>
            <person name="Dooley K."/>
            <person name="Dooley E."/>
            <person name="Doricent M."/>
            <person name="Dorje P."/>
            <person name="Dorjee K."/>
            <person name="Dupes A."/>
            <person name="Elong R."/>
            <person name="Falk J."/>
            <person name="Farina A."/>
            <person name="Faro S."/>
            <person name="Ferguson D."/>
            <person name="Fisher S."/>
            <person name="Foley C.D."/>
            <person name="Franke A."/>
            <person name="Friedrich D."/>
            <person name="Gadbois L."/>
            <person name="Gearin G."/>
            <person name="Gearin C.R."/>
            <person name="Giannoukos G."/>
            <person name="Goode T."/>
            <person name="Graham J."/>
            <person name="Grandbois E."/>
            <person name="Grewal S."/>
            <person name="Gyaltsen K."/>
            <person name="Hafez N."/>
            <person name="Hagos B."/>
            <person name="Hall J."/>
            <person name="Henson C."/>
            <person name="Hollinger A."/>
            <person name="Honan T."/>
            <person name="Huard M.D."/>
            <person name="Hughes L."/>
            <person name="Hurhula B."/>
            <person name="Husby M.E."/>
            <person name="Kamat A."/>
            <person name="Kanga B."/>
            <person name="Kashin S."/>
            <person name="Khazanovich D."/>
            <person name="Kisner P."/>
            <person name="Lance K."/>
            <person name="Lara M."/>
            <person name="Lee W."/>
            <person name="Lennon N."/>
            <person name="Letendre F."/>
            <person name="LeVine R."/>
            <person name="Lipovsky A."/>
            <person name="Liu X."/>
            <person name="Liu J."/>
            <person name="Liu S."/>
            <person name="Lokyitsang T."/>
            <person name="Lokyitsang Y."/>
            <person name="Lubonja R."/>
            <person name="Lui A."/>
            <person name="MacDonald P."/>
            <person name="Magnisalis V."/>
            <person name="Maru K."/>
            <person name="Matthews C."/>
            <person name="McCusker W."/>
            <person name="McDonough S."/>
            <person name="Mehta T."/>
            <person name="Meldrim J."/>
            <person name="Meneus L."/>
            <person name="Mihai O."/>
            <person name="Mihalev A."/>
            <person name="Mihova T."/>
            <person name="Mittelman R."/>
            <person name="Mlenga V."/>
            <person name="Montmayeur A."/>
            <person name="Mulrain L."/>
            <person name="Navidi A."/>
            <person name="Naylor J."/>
            <person name="Negash T."/>
            <person name="Nguyen T."/>
            <person name="Nguyen N."/>
            <person name="Nicol R."/>
            <person name="Norbu C."/>
            <person name="Norbu N."/>
            <person name="Novod N."/>
            <person name="O'Neill B."/>
            <person name="Osman S."/>
            <person name="Markiewicz E."/>
            <person name="Oyono O.L."/>
            <person name="Patti C."/>
            <person name="Phunkhang P."/>
            <person name="Pierre F."/>
            <person name="Priest M."/>
            <person name="Raghuraman S."/>
            <person name="Rege F."/>
            <person name="Reyes R."/>
            <person name="Rise C."/>
            <person name="Rogov P."/>
            <person name="Ross K."/>
            <person name="Ryan E."/>
            <person name="Settipalli S."/>
            <person name="Shea T."/>
            <person name="Sherpa N."/>
            <person name="Shi L."/>
            <person name="Shih D."/>
            <person name="Sparrow T."/>
            <person name="Spaulding J."/>
            <person name="Stalker J."/>
            <person name="Stange-Thomann N."/>
            <person name="Stavropoulos S."/>
            <person name="Stone C."/>
            <person name="Strader C."/>
            <person name="Tesfaye S."/>
            <person name="Thomson T."/>
            <person name="Thoulutsang Y."/>
            <person name="Thoulutsang D."/>
            <person name="Topham K."/>
            <person name="Topping I."/>
            <person name="Tsamla T."/>
            <person name="Vassiliev H."/>
            <person name="Vo A."/>
            <person name="Wangchuk T."/>
            <person name="Wangdi T."/>
            <person name="Weiand M."/>
            <person name="Wilkinson J."/>
            <person name="Wilson A."/>
            <person name="Yadav S."/>
            <person name="Young G."/>
            <person name="Yu Q."/>
            <person name="Zembek L."/>
            <person name="Zhong D."/>
            <person name="Zimmer A."/>
            <person name="Zwirko Z."/>
            <person name="Jaffe D.B."/>
            <person name="Alvarez P."/>
            <person name="Brockman W."/>
            <person name="Butler J."/>
            <person name="Chin C."/>
            <person name="Gnerre S."/>
            <person name="Grabherr M."/>
            <person name="Kleber M."/>
            <person name="Mauceli E."/>
            <person name="MacCallum I."/>
        </authorList>
    </citation>
    <scope>NUCLEOTIDE SEQUENCE [LARGE SCALE GENOMIC DNA]</scope>
    <source>
        <strain evidence="8">Tucson 14024-0371.13</strain>
    </source>
</reference>
<dbReference type="eggNOG" id="ENOG502T8D2">
    <property type="taxonomic scope" value="Eukaryota"/>
</dbReference>
<name>B3MFA9_DROAN</name>
<dbReference type="PhylomeDB" id="B3MFA9"/>
<dbReference type="KEGG" id="dan:6495400"/>
<dbReference type="GO" id="GO:0005886">
    <property type="term" value="C:plasma membrane"/>
    <property type="evidence" value="ECO:0007669"/>
    <property type="project" value="UniProtKB-SubCell"/>
</dbReference>
<dbReference type="OMA" id="REKRNCM"/>
<accession>B3MFA9</accession>
<evidence type="ECO:0000256" key="1">
    <source>
        <dbReference type="ARBA" id="ARBA00004651"/>
    </source>
</evidence>
<sequence>MNPDDGFLYCYRYLYGLMFFWGLITFQPRSSRKGGVRSTRLTVSYALLARLFGVAGLITSVSVKLKDPQMASAMFSHLTPLVKVIFSWECLSCSITYVEYCLSLDMQRKRHLELLDSLQEFDRLVSEQFPLVKWNYQRTRMKYFYGTMIVGFCFTSFSLSLIFDTVRCNCGLPSTLLMAFSYTILTSSLGLVGFVHIGIMDFLRLRLRLIQALLQQLYQFKGPDTEKDIHQRIGHLFRMSKRCCDLLKGLNSVFGFAAAAGLFYDFTIMTCFVYVICQKLLSREPWDLEYTFMVLHVSIHTYKVIITSSYGYLLQREKNNCMHLLGNYSKYFPNNEVAARQTEDFQHWRMHNRDSAVVGSTIPLSVSTIYLIYNGMANYVIILVQLLFQQQQQTKDRSTSLARNVEIVGPIGPITHLE</sequence>
<evidence type="ECO:0000256" key="2">
    <source>
        <dbReference type="ARBA" id="ARBA00022475"/>
    </source>
</evidence>
<keyword evidence="3 6" id="KW-0812">Transmembrane</keyword>
<dbReference type="Pfam" id="PF08395">
    <property type="entry name" value="7tm_7"/>
    <property type="match status" value="1"/>
</dbReference>
<keyword evidence="6" id="KW-0807">Transducer</keyword>
<dbReference type="OrthoDB" id="8016547at2759"/>
<keyword evidence="5 6" id="KW-0472">Membrane</keyword>
<keyword evidence="8" id="KW-1185">Reference proteome</keyword>
<feature type="transmembrane region" description="Helical" evidence="6">
    <location>
        <begin position="47"/>
        <end position="65"/>
    </location>
</feature>
<dbReference type="GeneID" id="6495400"/>
<dbReference type="Proteomes" id="UP000007801">
    <property type="component" value="Unassembled WGS sequence"/>
</dbReference>
<feature type="transmembrane region" description="Helical" evidence="6">
    <location>
        <begin position="175"/>
        <end position="199"/>
    </location>
</feature>
<feature type="transmembrane region" description="Helical" evidence="6">
    <location>
        <begin position="143"/>
        <end position="163"/>
    </location>
</feature>
<evidence type="ECO:0000256" key="5">
    <source>
        <dbReference type="ARBA" id="ARBA00023136"/>
    </source>
</evidence>
<comment type="function">
    <text evidence="6">Gustatory receptor which mediates acceptance or avoidance behavior, depending on its substrates.</text>
</comment>
<evidence type="ECO:0000256" key="3">
    <source>
        <dbReference type="ARBA" id="ARBA00022692"/>
    </source>
</evidence>
<evidence type="ECO:0000313" key="8">
    <source>
        <dbReference type="Proteomes" id="UP000007801"/>
    </source>
</evidence>
<dbReference type="AlphaFoldDB" id="B3MFA9"/>
<gene>
    <name evidence="7" type="primary">Dana\GF12550</name>
    <name evidence="7" type="synonym">dana_GLEANR_12567</name>
    <name evidence="7" type="ORF">GF12550</name>
</gene>
<dbReference type="InParanoid" id="B3MFA9"/>
<proteinExistence type="inferred from homology"/>
<dbReference type="EMBL" id="CH902619">
    <property type="protein sequence ID" value="EDV35583.1"/>
    <property type="molecule type" value="Genomic_DNA"/>
</dbReference>
<feature type="transmembrane region" description="Helical" evidence="6">
    <location>
        <begin position="249"/>
        <end position="276"/>
    </location>
</feature>
<dbReference type="HOGENOM" id="CLU_657695_0_0_1"/>
<organism evidence="7 8">
    <name type="scientific">Drosophila ananassae</name>
    <name type="common">Fruit fly</name>
    <dbReference type="NCBI Taxonomy" id="7217"/>
    <lineage>
        <taxon>Eukaryota</taxon>
        <taxon>Metazoa</taxon>
        <taxon>Ecdysozoa</taxon>
        <taxon>Arthropoda</taxon>
        <taxon>Hexapoda</taxon>
        <taxon>Insecta</taxon>
        <taxon>Pterygota</taxon>
        <taxon>Neoptera</taxon>
        <taxon>Endopterygota</taxon>
        <taxon>Diptera</taxon>
        <taxon>Brachycera</taxon>
        <taxon>Muscomorpha</taxon>
        <taxon>Ephydroidea</taxon>
        <taxon>Drosophilidae</taxon>
        <taxon>Drosophila</taxon>
        <taxon>Sophophora</taxon>
    </lineage>
</organism>
<evidence type="ECO:0000313" key="7">
    <source>
        <dbReference type="EMBL" id="EDV35583.1"/>
    </source>
</evidence>
<dbReference type="CTD" id="117345"/>
<keyword evidence="4 6" id="KW-1133">Transmembrane helix</keyword>
<comment type="similarity">
    <text evidence="6">Belongs to the insect chemoreceptor superfamily. Gustatory receptor (GR) family.</text>
</comment>
<feature type="transmembrane region" description="Helical" evidence="6">
    <location>
        <begin position="6"/>
        <end position="26"/>
    </location>
</feature>
<comment type="subcellular location">
    <subcellularLocation>
        <location evidence="1 6">Cell membrane</location>
        <topology evidence="1 6">Multi-pass membrane protein</topology>
    </subcellularLocation>
</comment>